<dbReference type="Pfam" id="PF00069">
    <property type="entry name" value="Pkinase"/>
    <property type="match status" value="1"/>
</dbReference>
<keyword evidence="14" id="KW-0812">Transmembrane</keyword>
<dbReference type="GO" id="GO:0007165">
    <property type="term" value="P:signal transduction"/>
    <property type="evidence" value="ECO:0007669"/>
    <property type="project" value="UniProtKB-ARBA"/>
</dbReference>
<proteinExistence type="predicted"/>
<evidence type="ECO:0000259" key="16">
    <source>
        <dbReference type="PROSITE" id="PS51178"/>
    </source>
</evidence>
<protein>
    <recommendedName>
        <fullName evidence="12">Serine/threonine-protein kinase PrkC</fullName>
        <ecNumber evidence="1">2.7.11.1</ecNumber>
    </recommendedName>
</protein>
<feature type="binding site" evidence="13">
    <location>
        <position position="39"/>
    </location>
    <ligand>
        <name>ATP</name>
        <dbReference type="ChEBI" id="CHEBI:30616"/>
    </ligand>
</feature>
<evidence type="ECO:0000256" key="11">
    <source>
        <dbReference type="ARBA" id="ARBA00060432"/>
    </source>
</evidence>
<dbReference type="GO" id="GO:0005524">
    <property type="term" value="F:ATP binding"/>
    <property type="evidence" value="ECO:0007669"/>
    <property type="project" value="UniProtKB-UniRule"/>
</dbReference>
<dbReference type="PROSITE" id="PS00108">
    <property type="entry name" value="PROTEIN_KINASE_ST"/>
    <property type="match status" value="1"/>
</dbReference>
<dbReference type="PROSITE" id="PS51178">
    <property type="entry name" value="PASTA"/>
    <property type="match status" value="2"/>
</dbReference>
<dbReference type="SMART" id="SM00740">
    <property type="entry name" value="PASTA"/>
    <property type="match status" value="3"/>
</dbReference>
<dbReference type="InterPro" id="IPR005543">
    <property type="entry name" value="PASTA_dom"/>
</dbReference>
<keyword evidence="14" id="KW-0472">Membrane</keyword>
<dbReference type="FunFam" id="1.10.510.10:FF:000021">
    <property type="entry name" value="Serine/threonine protein kinase"/>
    <property type="match status" value="1"/>
</dbReference>
<keyword evidence="3" id="KW-0309">Germination</keyword>
<keyword evidence="2" id="KW-0723">Serine/threonine-protein kinase</keyword>
<dbReference type="InterPro" id="IPR011009">
    <property type="entry name" value="Kinase-like_dom_sf"/>
</dbReference>
<evidence type="ECO:0000256" key="9">
    <source>
        <dbReference type="ARBA" id="ARBA00047899"/>
    </source>
</evidence>
<evidence type="ECO:0000256" key="8">
    <source>
        <dbReference type="ARBA" id="ARBA00022968"/>
    </source>
</evidence>
<evidence type="ECO:0000256" key="10">
    <source>
        <dbReference type="ARBA" id="ARBA00048679"/>
    </source>
</evidence>
<keyword evidence="14" id="KW-1133">Transmembrane helix</keyword>
<evidence type="ECO:0000256" key="13">
    <source>
        <dbReference type="PROSITE-ProRule" id="PRU10141"/>
    </source>
</evidence>
<dbReference type="GO" id="GO:0009847">
    <property type="term" value="P:spore germination"/>
    <property type="evidence" value="ECO:0007669"/>
    <property type="project" value="UniProtKB-ARBA"/>
</dbReference>
<evidence type="ECO:0000256" key="2">
    <source>
        <dbReference type="ARBA" id="ARBA00022527"/>
    </source>
</evidence>
<dbReference type="NCBIfam" id="NF033483">
    <property type="entry name" value="PknB_PASTA_kin"/>
    <property type="match status" value="1"/>
</dbReference>
<dbReference type="PROSITE" id="PS00107">
    <property type="entry name" value="PROTEIN_KINASE_ATP"/>
    <property type="match status" value="1"/>
</dbReference>
<feature type="domain" description="Protein kinase" evidence="15">
    <location>
        <begin position="10"/>
        <end position="276"/>
    </location>
</feature>
<dbReference type="SUPFAM" id="SSF56112">
    <property type="entry name" value="Protein kinase-like (PK-like)"/>
    <property type="match status" value="1"/>
</dbReference>
<evidence type="ECO:0000259" key="15">
    <source>
        <dbReference type="PROSITE" id="PS50011"/>
    </source>
</evidence>
<dbReference type="GO" id="GO:0004674">
    <property type="term" value="F:protein serine/threonine kinase activity"/>
    <property type="evidence" value="ECO:0007669"/>
    <property type="project" value="UniProtKB-KW"/>
</dbReference>
<dbReference type="Gene3D" id="3.30.10.20">
    <property type="match status" value="2"/>
</dbReference>
<keyword evidence="6" id="KW-0418">Kinase</keyword>
<dbReference type="SMART" id="SM00220">
    <property type="entry name" value="S_TKc"/>
    <property type="match status" value="1"/>
</dbReference>
<dbReference type="RefSeq" id="WP_071309814.1">
    <property type="nucleotide sequence ID" value="NZ_MLQR01000029.1"/>
</dbReference>
<organism evidence="17 18">
    <name type="scientific">Anaerobacillus alkalilacustris</name>
    <dbReference type="NCBI Taxonomy" id="393763"/>
    <lineage>
        <taxon>Bacteria</taxon>
        <taxon>Bacillati</taxon>
        <taxon>Bacillota</taxon>
        <taxon>Bacilli</taxon>
        <taxon>Bacillales</taxon>
        <taxon>Bacillaceae</taxon>
        <taxon>Anaerobacillus</taxon>
    </lineage>
</organism>
<dbReference type="Pfam" id="PF03793">
    <property type="entry name" value="PASTA"/>
    <property type="match status" value="2"/>
</dbReference>
<dbReference type="Proteomes" id="UP000179524">
    <property type="component" value="Unassembled WGS sequence"/>
</dbReference>
<dbReference type="PANTHER" id="PTHR43289:SF34">
    <property type="entry name" value="SERINE_THREONINE-PROTEIN KINASE YBDM-RELATED"/>
    <property type="match status" value="1"/>
</dbReference>
<reference evidence="17 18" key="1">
    <citation type="submission" date="2016-10" db="EMBL/GenBank/DDBJ databases">
        <title>Draft genome sequences of four alkaliphilic bacteria belonging to the Anaerobacillus genus.</title>
        <authorList>
            <person name="Bassil N.M."/>
            <person name="Lloyd J.R."/>
        </authorList>
    </citation>
    <scope>NUCLEOTIDE SEQUENCE [LARGE SCALE GENOMIC DNA]</scope>
    <source>
        <strain evidence="17 18">DSM 18345</strain>
    </source>
</reference>
<dbReference type="InterPro" id="IPR017441">
    <property type="entry name" value="Protein_kinase_ATP_BS"/>
</dbReference>
<dbReference type="EC" id="2.7.11.1" evidence="1"/>
<keyword evidence="4" id="KW-0808">Transferase</keyword>
<evidence type="ECO:0000256" key="5">
    <source>
        <dbReference type="ARBA" id="ARBA00022741"/>
    </source>
</evidence>
<dbReference type="Gene3D" id="1.10.510.10">
    <property type="entry name" value="Transferase(Phosphotransferase) domain 1"/>
    <property type="match status" value="1"/>
</dbReference>
<evidence type="ECO:0000256" key="3">
    <source>
        <dbReference type="ARBA" id="ARBA00022544"/>
    </source>
</evidence>
<accession>A0A1S2LLJ8</accession>
<evidence type="ECO:0000256" key="6">
    <source>
        <dbReference type="ARBA" id="ARBA00022777"/>
    </source>
</evidence>
<comment type="catalytic activity">
    <reaction evidence="10">
        <text>L-seryl-[protein] + ATP = O-phospho-L-seryl-[protein] + ADP + H(+)</text>
        <dbReference type="Rhea" id="RHEA:17989"/>
        <dbReference type="Rhea" id="RHEA-COMP:9863"/>
        <dbReference type="Rhea" id="RHEA-COMP:11604"/>
        <dbReference type="ChEBI" id="CHEBI:15378"/>
        <dbReference type="ChEBI" id="CHEBI:29999"/>
        <dbReference type="ChEBI" id="CHEBI:30616"/>
        <dbReference type="ChEBI" id="CHEBI:83421"/>
        <dbReference type="ChEBI" id="CHEBI:456216"/>
        <dbReference type="EC" id="2.7.11.1"/>
    </reaction>
</comment>
<dbReference type="OrthoDB" id="9788659at2"/>
<feature type="transmembrane region" description="Helical" evidence="14">
    <location>
        <begin position="331"/>
        <end position="353"/>
    </location>
</feature>
<dbReference type="FunFam" id="3.30.200.20:FF:000035">
    <property type="entry name" value="Serine/threonine protein kinase Stk1"/>
    <property type="match status" value="1"/>
</dbReference>
<comment type="caution">
    <text evidence="17">The sequence shown here is derived from an EMBL/GenBank/DDBJ whole genome shotgun (WGS) entry which is preliminary data.</text>
</comment>
<gene>
    <name evidence="17" type="ORF">BKP37_11970</name>
</gene>
<dbReference type="GO" id="GO:0071224">
    <property type="term" value="P:cellular response to peptidoglycan"/>
    <property type="evidence" value="ECO:0007669"/>
    <property type="project" value="UniProtKB-ARBA"/>
</dbReference>
<evidence type="ECO:0000256" key="4">
    <source>
        <dbReference type="ARBA" id="ARBA00022679"/>
    </source>
</evidence>
<comment type="catalytic activity">
    <reaction evidence="9">
        <text>L-threonyl-[protein] + ATP = O-phospho-L-threonyl-[protein] + ADP + H(+)</text>
        <dbReference type="Rhea" id="RHEA:46608"/>
        <dbReference type="Rhea" id="RHEA-COMP:11060"/>
        <dbReference type="Rhea" id="RHEA-COMP:11605"/>
        <dbReference type="ChEBI" id="CHEBI:15378"/>
        <dbReference type="ChEBI" id="CHEBI:30013"/>
        <dbReference type="ChEBI" id="CHEBI:30616"/>
        <dbReference type="ChEBI" id="CHEBI:61977"/>
        <dbReference type="ChEBI" id="CHEBI:456216"/>
        <dbReference type="EC" id="2.7.11.1"/>
    </reaction>
</comment>
<feature type="domain" description="PASTA" evidence="16">
    <location>
        <begin position="363"/>
        <end position="425"/>
    </location>
</feature>
<feature type="domain" description="PASTA" evidence="16">
    <location>
        <begin position="426"/>
        <end position="496"/>
    </location>
</feature>
<evidence type="ECO:0000313" key="17">
    <source>
        <dbReference type="EMBL" id="OIJ13214.1"/>
    </source>
</evidence>
<evidence type="ECO:0000313" key="18">
    <source>
        <dbReference type="Proteomes" id="UP000179524"/>
    </source>
</evidence>
<dbReference type="PROSITE" id="PS50011">
    <property type="entry name" value="PROTEIN_KINASE_DOM"/>
    <property type="match status" value="1"/>
</dbReference>
<evidence type="ECO:0000256" key="12">
    <source>
        <dbReference type="ARBA" id="ARBA00070041"/>
    </source>
</evidence>
<name>A0A1S2LLJ8_9BACI</name>
<evidence type="ECO:0000256" key="1">
    <source>
        <dbReference type="ARBA" id="ARBA00012513"/>
    </source>
</evidence>
<dbReference type="Gene3D" id="3.30.200.20">
    <property type="entry name" value="Phosphorylase Kinase, domain 1"/>
    <property type="match status" value="1"/>
</dbReference>
<dbReference type="InterPro" id="IPR000719">
    <property type="entry name" value="Prot_kinase_dom"/>
</dbReference>
<keyword evidence="7 13" id="KW-0067">ATP-binding</keyword>
<sequence>MKGRRINDRYQILETIGGGGMANVYKAHDVILNRVVAVKVLRPQFSDDDEFIRRFRREAQAATSLSHPNVVNIYDVGEEDDLYYIVMEYVEGLTLKQLIQQRGALPIEEIVDIMLQISSAISHAHANHIVHRDIKPHNILISAKGEAKVTDFGIARAMTSATITHTNSVMGSVHYLSPEQARGGLVNERSDIYSLGIVLYEMVTGEVPFSGDTAVSIAIKHLQTEVPSPRIINPSLPQSIENIILKATAKDPFHRYSQVRELEEDIQTALDPHRFNEEKFVIPKDDDDVTKAIPILKNEHFHDQDLDQTKIVKQSESKKSDTKVVKKKRKWIPVLLVTLLLLLGSVIAAFTIIPSLLHVDEVTIPEELVGMEYEEVFRELTALGLVVERENIPHDEIKEGRVVRHDPVAGRVVKINTTITVFVSEGKEKIEMIDVTRQNKEVARRTLIELGFKDENIFETKEATSNFNENIVISHIPQSGVLIVPEEAIIYLTYSVAPTIRLDNLQGYNRNEVIEYFRKHGLSGNFDEAYSDRFPVGEVMEQNPLRGELVQKGDVIKVVFSRGPEPIPEPELPPISTFIEFEVPISEEDQLAGLTYFVTITYDDSTTSGHVVYTDEQPINELTSFRIPVTINPEDVAEVKVAINGEEYQTHTKTYDEAAAN</sequence>
<dbReference type="CDD" id="cd14014">
    <property type="entry name" value="STKc_PknB_like"/>
    <property type="match status" value="1"/>
</dbReference>
<comment type="subcellular location">
    <subcellularLocation>
        <location evidence="11">Spore membrane</location>
        <topology evidence="11">Single-pass type II membrane protein</topology>
    </subcellularLocation>
</comment>
<evidence type="ECO:0000256" key="14">
    <source>
        <dbReference type="SAM" id="Phobius"/>
    </source>
</evidence>
<dbReference type="CDD" id="cd06577">
    <property type="entry name" value="PASTA_pknB"/>
    <property type="match status" value="3"/>
</dbReference>
<keyword evidence="18" id="KW-1185">Reference proteome</keyword>
<keyword evidence="5 13" id="KW-0547">Nucleotide-binding</keyword>
<keyword evidence="8" id="KW-0735">Signal-anchor</keyword>
<dbReference type="InterPro" id="IPR008271">
    <property type="entry name" value="Ser/Thr_kinase_AS"/>
</dbReference>
<dbReference type="AlphaFoldDB" id="A0A1S2LLJ8"/>
<dbReference type="PANTHER" id="PTHR43289">
    <property type="entry name" value="MITOGEN-ACTIVATED PROTEIN KINASE KINASE KINASE 20-RELATED"/>
    <property type="match status" value="1"/>
</dbReference>
<evidence type="ECO:0000256" key="7">
    <source>
        <dbReference type="ARBA" id="ARBA00022840"/>
    </source>
</evidence>
<dbReference type="EMBL" id="MLQR01000029">
    <property type="protein sequence ID" value="OIJ13214.1"/>
    <property type="molecule type" value="Genomic_DNA"/>
</dbReference>